<keyword evidence="1" id="KW-0472">Membrane</keyword>
<dbReference type="RefSeq" id="WP_117672675.1">
    <property type="nucleotide sequence ID" value="NZ_CABOGR010000014.1"/>
</dbReference>
<keyword evidence="1" id="KW-0812">Transmembrane</keyword>
<dbReference type="Pfam" id="PF12669">
    <property type="entry name" value="FeoB_associated"/>
    <property type="match status" value="1"/>
</dbReference>
<reference evidence="2 3" key="1">
    <citation type="submission" date="2018-08" db="EMBL/GenBank/DDBJ databases">
        <title>A genome reference for cultivated species of the human gut microbiota.</title>
        <authorList>
            <person name="Zou Y."/>
            <person name="Xue W."/>
            <person name="Luo G."/>
        </authorList>
    </citation>
    <scope>NUCLEOTIDE SEQUENCE [LARGE SCALE GENOMIC DNA]</scope>
    <source>
        <strain evidence="2 3">TF10-3AC</strain>
    </source>
</reference>
<evidence type="ECO:0000313" key="2">
    <source>
        <dbReference type="EMBL" id="RGK55885.1"/>
    </source>
</evidence>
<keyword evidence="3" id="KW-1185">Reference proteome</keyword>
<protein>
    <submittedName>
        <fullName evidence="2">FeoB-associated Cys-rich membrane protein</fullName>
    </submittedName>
</protein>
<name>A0A3E4N1W0_9BACT</name>
<evidence type="ECO:0000313" key="3">
    <source>
        <dbReference type="Proteomes" id="UP000260862"/>
    </source>
</evidence>
<proteinExistence type="predicted"/>
<dbReference type="Proteomes" id="UP000260862">
    <property type="component" value="Unassembled WGS sequence"/>
</dbReference>
<sequence>MDIQNVLVYIIVVCCLLWAGRHFFHTLIRRKGKSNGCGCGCSGCNGCPSHKD</sequence>
<feature type="transmembrane region" description="Helical" evidence="1">
    <location>
        <begin position="6"/>
        <end position="24"/>
    </location>
</feature>
<evidence type="ECO:0000256" key="1">
    <source>
        <dbReference type="SAM" id="Phobius"/>
    </source>
</evidence>
<comment type="caution">
    <text evidence="2">The sequence shown here is derived from an EMBL/GenBank/DDBJ whole genome shotgun (WGS) entry which is preliminary data.</text>
</comment>
<accession>A0A3E4N1W0</accession>
<gene>
    <name evidence="2" type="ORF">DXD04_08785</name>
</gene>
<dbReference type="EMBL" id="QSQT01000014">
    <property type="protein sequence ID" value="RGK55885.1"/>
    <property type="molecule type" value="Genomic_DNA"/>
</dbReference>
<organism evidence="2 3">
    <name type="scientific">Phocaeicola plebeius</name>
    <dbReference type="NCBI Taxonomy" id="310297"/>
    <lineage>
        <taxon>Bacteria</taxon>
        <taxon>Pseudomonadati</taxon>
        <taxon>Bacteroidota</taxon>
        <taxon>Bacteroidia</taxon>
        <taxon>Bacteroidales</taxon>
        <taxon>Bacteroidaceae</taxon>
        <taxon>Phocaeicola</taxon>
    </lineage>
</organism>
<keyword evidence="1" id="KW-1133">Transmembrane helix</keyword>
<dbReference type="AlphaFoldDB" id="A0A3E4N1W0"/>